<feature type="domain" description="DML1/Misato tubulin" evidence="9">
    <location>
        <begin position="163"/>
        <end position="347"/>
    </location>
</feature>
<dbReference type="CDD" id="cd06060">
    <property type="entry name" value="misato"/>
    <property type="match status" value="1"/>
</dbReference>
<dbReference type="GO" id="GO:0005739">
    <property type="term" value="C:mitochondrion"/>
    <property type="evidence" value="ECO:0007669"/>
    <property type="project" value="UniProtKB-SubCell"/>
</dbReference>
<dbReference type="Proteomes" id="UP001356427">
    <property type="component" value="Unassembled WGS sequence"/>
</dbReference>
<evidence type="ECO:0000256" key="5">
    <source>
        <dbReference type="ARBA" id="ARBA00022490"/>
    </source>
</evidence>
<dbReference type="Pfam" id="PF10644">
    <property type="entry name" value="Misat_Tub_SegII"/>
    <property type="match status" value="1"/>
</dbReference>
<dbReference type="PANTHER" id="PTHR13391:SF0">
    <property type="entry name" value="PROTEIN MISATO HOMOLOG 1"/>
    <property type="match status" value="1"/>
</dbReference>
<dbReference type="Pfam" id="PF14881">
    <property type="entry name" value="Tubulin_3"/>
    <property type="match status" value="1"/>
</dbReference>
<evidence type="ECO:0000259" key="9">
    <source>
        <dbReference type="Pfam" id="PF14881"/>
    </source>
</evidence>
<evidence type="ECO:0000259" key="8">
    <source>
        <dbReference type="Pfam" id="PF10644"/>
    </source>
</evidence>
<dbReference type="GO" id="GO:0007005">
    <property type="term" value="P:mitochondrion organization"/>
    <property type="evidence" value="ECO:0007669"/>
    <property type="project" value="InterPro"/>
</dbReference>
<name>A0AAN8R4W1_9TELE</name>
<evidence type="ECO:0000313" key="11">
    <source>
        <dbReference type="Proteomes" id="UP001356427"/>
    </source>
</evidence>
<dbReference type="AlphaFoldDB" id="A0AAN8R4W1"/>
<accession>A0AAN8R4W1</accession>
<comment type="caution">
    <text evidence="10">The sequence shown here is derived from an EMBL/GenBank/DDBJ whole genome shotgun (WGS) entry which is preliminary data.</text>
</comment>
<evidence type="ECO:0000256" key="2">
    <source>
        <dbReference type="ARBA" id="ARBA00004496"/>
    </source>
</evidence>
<keyword evidence="6" id="KW-0496">Mitochondrion</keyword>
<dbReference type="PANTHER" id="PTHR13391">
    <property type="entry name" value="MITOCHONDRIAL DISTRIBUTION REGULATOR MISATO"/>
    <property type="match status" value="1"/>
</dbReference>
<organism evidence="10 11">
    <name type="scientific">Coregonus suidteri</name>
    <dbReference type="NCBI Taxonomy" id="861788"/>
    <lineage>
        <taxon>Eukaryota</taxon>
        <taxon>Metazoa</taxon>
        <taxon>Chordata</taxon>
        <taxon>Craniata</taxon>
        <taxon>Vertebrata</taxon>
        <taxon>Euteleostomi</taxon>
        <taxon>Actinopterygii</taxon>
        <taxon>Neopterygii</taxon>
        <taxon>Teleostei</taxon>
        <taxon>Protacanthopterygii</taxon>
        <taxon>Salmoniformes</taxon>
        <taxon>Salmonidae</taxon>
        <taxon>Coregoninae</taxon>
        <taxon>Coregonus</taxon>
    </lineage>
</organism>
<sequence>MGSLCREVVTLQLGHYSNFVGTHWWNLQDASLTYDPDAPPGELQNDVLFREGQTFGGEITYTPRLIAMDLKGSLQTLRQEGSLYETGKDPTALTWEGNVMVHKESLPTKNPFLLDLDKLDKGEILAEVDFDPTPVPHCSGAVAMETVNSRLERAQKCYRLEGSVRVWSDFLRIHLHPRTISVIHQYNHDGEAHRLEAFGQGEALLHGSVLEDLEDRLHFFIEECDYLQGFQVLCDLADGFSGLGSKVTEMLQDSYGGRGILTWGLAPVSHPDTTPMKELYHLLNYSLGMVHMANNSSFFCPLTLKGGLGRRPAQPPSFPHLNYDPSLWYHSSAVLALAMDSLTVPYRRRDNSAPMWEFADALAVSGRKVVAAYGALPFPMAQGSSLPDALGDCTDALPWKPLSSCPELGDGHCFGQSVTLKGLEGQSLVSQLRPGMQPPTLLHSLDCGEDVLASYINAHYPATPFSVQLVSSPSKLTPPFPQIFSQSLGPQGFLQSQAPPLNNRSRAVSCLPVLTSLQSSPALGPWLSELQRGASALDPRRIAPSFLSQGPELTDFQESLEQLRLLARCYHDDSGGMMRSSSEEDDDG</sequence>
<evidence type="ECO:0000256" key="6">
    <source>
        <dbReference type="ARBA" id="ARBA00023128"/>
    </source>
</evidence>
<evidence type="ECO:0000256" key="7">
    <source>
        <dbReference type="ARBA" id="ARBA00045225"/>
    </source>
</evidence>
<reference evidence="10 11" key="1">
    <citation type="submission" date="2021-04" db="EMBL/GenBank/DDBJ databases">
        <authorList>
            <person name="De Guttry C."/>
            <person name="Zahm M."/>
            <person name="Klopp C."/>
            <person name="Cabau C."/>
            <person name="Louis A."/>
            <person name="Berthelot C."/>
            <person name="Parey E."/>
            <person name="Roest Crollius H."/>
            <person name="Montfort J."/>
            <person name="Robinson-Rechavi M."/>
            <person name="Bucao C."/>
            <person name="Bouchez O."/>
            <person name="Gislard M."/>
            <person name="Lluch J."/>
            <person name="Milhes M."/>
            <person name="Lampietro C."/>
            <person name="Lopez Roques C."/>
            <person name="Donnadieu C."/>
            <person name="Braasch I."/>
            <person name="Desvignes T."/>
            <person name="Postlethwait J."/>
            <person name="Bobe J."/>
            <person name="Wedekind C."/>
            <person name="Guiguen Y."/>
        </authorList>
    </citation>
    <scope>NUCLEOTIDE SEQUENCE [LARGE SCALE GENOMIC DNA]</scope>
    <source>
        <strain evidence="10">Cs_M1</strain>
        <tissue evidence="10">Blood</tissue>
    </source>
</reference>
<comment type="similarity">
    <text evidence="3">Belongs to the misato family.</text>
</comment>
<comment type="function">
    <text evidence="7">Involved in the regulation of mitochondrial distribution and morphology. Required for mitochondrial fusion and mitochondrial network formation.</text>
</comment>
<dbReference type="InterPro" id="IPR036525">
    <property type="entry name" value="Tubulin/FtsZ_GTPase_sf"/>
</dbReference>
<keyword evidence="11" id="KW-1185">Reference proteome</keyword>
<dbReference type="InterPro" id="IPR049942">
    <property type="entry name" value="DML1/Misato"/>
</dbReference>
<dbReference type="EMBL" id="JAGTTL010000004">
    <property type="protein sequence ID" value="KAK6323823.1"/>
    <property type="molecule type" value="Genomic_DNA"/>
</dbReference>
<evidence type="ECO:0000313" key="10">
    <source>
        <dbReference type="EMBL" id="KAK6323823.1"/>
    </source>
</evidence>
<dbReference type="InterPro" id="IPR029209">
    <property type="entry name" value="DML1/Misato_tubulin"/>
</dbReference>
<dbReference type="Gene3D" id="3.40.50.1440">
    <property type="entry name" value="Tubulin/FtsZ, GTPase domain"/>
    <property type="match status" value="1"/>
</dbReference>
<feature type="domain" description="Misato Segment II tubulin-like" evidence="8">
    <location>
        <begin position="6"/>
        <end position="118"/>
    </location>
</feature>
<evidence type="ECO:0000256" key="4">
    <source>
        <dbReference type="ARBA" id="ARBA00017321"/>
    </source>
</evidence>
<evidence type="ECO:0000256" key="1">
    <source>
        <dbReference type="ARBA" id="ARBA00004173"/>
    </source>
</evidence>
<dbReference type="SUPFAM" id="SSF52490">
    <property type="entry name" value="Tubulin nucleotide-binding domain-like"/>
    <property type="match status" value="1"/>
</dbReference>
<protein>
    <recommendedName>
        <fullName evidence="4">Protein misato homolog 1</fullName>
    </recommendedName>
</protein>
<comment type="subcellular location">
    <subcellularLocation>
        <location evidence="2">Cytoplasm</location>
    </subcellularLocation>
    <subcellularLocation>
        <location evidence="1">Mitochondrion</location>
    </subcellularLocation>
</comment>
<proteinExistence type="inferred from homology"/>
<keyword evidence="5" id="KW-0963">Cytoplasm</keyword>
<gene>
    <name evidence="10" type="ORF">J4Q44_G00061620</name>
</gene>
<dbReference type="InterPro" id="IPR019605">
    <property type="entry name" value="Misato_II_tubulin-like"/>
</dbReference>
<evidence type="ECO:0000256" key="3">
    <source>
        <dbReference type="ARBA" id="ARBA00008507"/>
    </source>
</evidence>